<evidence type="ECO:0000313" key="1">
    <source>
        <dbReference type="EMBL" id="ELY85469.1"/>
    </source>
</evidence>
<organism evidence="1 2">
    <name type="scientific">Natrialba taiwanensis DSM 12281</name>
    <dbReference type="NCBI Taxonomy" id="1230458"/>
    <lineage>
        <taxon>Archaea</taxon>
        <taxon>Methanobacteriati</taxon>
        <taxon>Methanobacteriota</taxon>
        <taxon>Stenosarchaea group</taxon>
        <taxon>Halobacteria</taxon>
        <taxon>Halobacteriales</taxon>
        <taxon>Natrialbaceae</taxon>
        <taxon>Natrialba</taxon>
    </lineage>
</organism>
<evidence type="ECO:0008006" key="3">
    <source>
        <dbReference type="Google" id="ProtNLM"/>
    </source>
</evidence>
<sequence>MSLAAETRRVVEAHPFLVTALRAGVLNYTAAARFLDVEGDIDAIATALRRYADELPAYDPESIDISVRMESGIGIVDGDDPASELVTVGGTPFGSNGGDLTAIYATGAVDATALAATLKRLALAEINPVAAAVGDETLIVIVDRLDGANAVRTVEDALERVPSGDNVGGS</sequence>
<dbReference type="OrthoDB" id="213717at2157"/>
<dbReference type="InterPro" id="IPR055945">
    <property type="entry name" value="DUF7523"/>
</dbReference>
<accession>L9ZGL7</accession>
<reference evidence="1 2" key="1">
    <citation type="journal article" date="2014" name="PLoS Genet.">
        <title>Phylogenetically driven sequencing of extremely halophilic archaea reveals strategies for static and dynamic osmo-response.</title>
        <authorList>
            <person name="Becker E.A."/>
            <person name="Seitzer P.M."/>
            <person name="Tritt A."/>
            <person name="Larsen D."/>
            <person name="Krusor M."/>
            <person name="Yao A.I."/>
            <person name="Wu D."/>
            <person name="Madern D."/>
            <person name="Eisen J.A."/>
            <person name="Darling A.E."/>
            <person name="Facciotti M.T."/>
        </authorList>
    </citation>
    <scope>NUCLEOTIDE SEQUENCE [LARGE SCALE GENOMIC DNA]</scope>
    <source>
        <strain evidence="1 2">DSM 12281</strain>
    </source>
</reference>
<evidence type="ECO:0000313" key="2">
    <source>
        <dbReference type="Proteomes" id="UP000011648"/>
    </source>
</evidence>
<dbReference type="AlphaFoldDB" id="L9ZGL7"/>
<comment type="caution">
    <text evidence="1">The sequence shown here is derived from an EMBL/GenBank/DDBJ whole genome shotgun (WGS) entry which is preliminary data.</text>
</comment>
<dbReference type="PATRIC" id="fig|1230458.4.peg.3849"/>
<dbReference type="STRING" id="1230458.C484_19152"/>
<dbReference type="EMBL" id="AOIL01000067">
    <property type="protein sequence ID" value="ELY85469.1"/>
    <property type="molecule type" value="Genomic_DNA"/>
</dbReference>
<keyword evidence="2" id="KW-1185">Reference proteome</keyword>
<dbReference type="Pfam" id="PF24367">
    <property type="entry name" value="DUF7523"/>
    <property type="match status" value="1"/>
</dbReference>
<name>L9ZGL7_9EURY</name>
<protein>
    <recommendedName>
        <fullName evidence="3">ACT domain-containing protein</fullName>
    </recommendedName>
</protein>
<gene>
    <name evidence="1" type="ORF">C484_19152</name>
</gene>
<dbReference type="RefSeq" id="WP_006827435.1">
    <property type="nucleotide sequence ID" value="NZ_AOIL01000067.1"/>
</dbReference>
<dbReference type="Proteomes" id="UP000011648">
    <property type="component" value="Unassembled WGS sequence"/>
</dbReference>
<proteinExistence type="predicted"/>